<feature type="transmembrane region" description="Helical" evidence="6">
    <location>
        <begin position="268"/>
        <end position="287"/>
    </location>
</feature>
<proteinExistence type="predicted"/>
<comment type="subcellular location">
    <subcellularLocation>
        <location evidence="1">Membrane</location>
        <topology evidence="1">Multi-pass membrane protein</topology>
    </subcellularLocation>
</comment>
<feature type="transmembrane region" description="Helical" evidence="6">
    <location>
        <begin position="88"/>
        <end position="110"/>
    </location>
</feature>
<protein>
    <submittedName>
        <fullName evidence="7">Parasitic phase-specific protein psp-1</fullName>
    </submittedName>
</protein>
<feature type="transmembrane region" description="Helical" evidence="6">
    <location>
        <begin position="131"/>
        <end position="156"/>
    </location>
</feature>
<keyword evidence="2 6" id="KW-0812">Transmembrane</keyword>
<dbReference type="EMBL" id="VYYT01000001">
    <property type="protein sequence ID" value="KAK2780525.1"/>
    <property type="molecule type" value="Genomic_DNA"/>
</dbReference>
<accession>A0AAD9YUZ7</accession>
<evidence type="ECO:0000256" key="4">
    <source>
        <dbReference type="ARBA" id="ARBA00023136"/>
    </source>
</evidence>
<dbReference type="Pfam" id="PF04479">
    <property type="entry name" value="RTA1"/>
    <property type="match status" value="1"/>
</dbReference>
<evidence type="ECO:0000313" key="7">
    <source>
        <dbReference type="EMBL" id="KAK2780525.1"/>
    </source>
</evidence>
<feature type="compositionally biased region" description="Low complexity" evidence="5">
    <location>
        <begin position="199"/>
        <end position="210"/>
    </location>
</feature>
<keyword evidence="4 6" id="KW-0472">Membrane</keyword>
<dbReference type="Proteomes" id="UP001281614">
    <property type="component" value="Unassembled WGS sequence"/>
</dbReference>
<dbReference type="GO" id="GO:0005886">
    <property type="term" value="C:plasma membrane"/>
    <property type="evidence" value="ECO:0007669"/>
    <property type="project" value="TreeGrafter"/>
</dbReference>
<dbReference type="GO" id="GO:0000324">
    <property type="term" value="C:fungal-type vacuole"/>
    <property type="evidence" value="ECO:0007669"/>
    <property type="project" value="TreeGrafter"/>
</dbReference>
<keyword evidence="3 6" id="KW-1133">Transmembrane helix</keyword>
<sequence length="329" mass="35774">MMYACYFDPTDPMCRDVPSYYMYQIDFAANAAFVGIFGLCFVAFAAIWAATRRGHIFNFTFICGITAEIVGYSARLVSTKNQWRTVPFMLQVCSLTVGPAFLAAGIYVCLRRIVRVFGVSHSRIRPQLYTRIFIPCDMVALVLQAVGGGLAAAATYNASTTKTGDNVMMAGLTSQVVTMLAFMIVSTDFGLRAWRSSRNDSSSSPSSSSSPEEDADAAKLGHLRSSWQFRGFLGALALATVCIFWRCVFRVAELSGGWTGPLMSRQDLFIGFESVMIVVAVGGLLIFHPGFCDSELLDDKPAPPKTEPVLGGGEFSGGDKQPEIVEIKV</sequence>
<reference evidence="7" key="1">
    <citation type="submission" date="2023-02" db="EMBL/GenBank/DDBJ databases">
        <title>Colletotrichum kahawae CIFC_Que2 genome sequencing and assembly.</title>
        <authorList>
            <person name="Baroncelli R."/>
        </authorList>
    </citation>
    <scope>NUCLEOTIDE SEQUENCE</scope>
    <source>
        <strain evidence="7">CIFC_Que2</strain>
    </source>
</reference>
<organism evidence="7 8">
    <name type="scientific">Colletotrichum kahawae</name>
    <name type="common">Coffee berry disease fungus</name>
    <dbReference type="NCBI Taxonomy" id="34407"/>
    <lineage>
        <taxon>Eukaryota</taxon>
        <taxon>Fungi</taxon>
        <taxon>Dikarya</taxon>
        <taxon>Ascomycota</taxon>
        <taxon>Pezizomycotina</taxon>
        <taxon>Sordariomycetes</taxon>
        <taxon>Hypocreomycetidae</taxon>
        <taxon>Glomerellales</taxon>
        <taxon>Glomerellaceae</taxon>
        <taxon>Colletotrichum</taxon>
        <taxon>Colletotrichum gloeosporioides species complex</taxon>
    </lineage>
</organism>
<feature type="region of interest" description="Disordered" evidence="5">
    <location>
        <begin position="195"/>
        <end position="215"/>
    </location>
</feature>
<dbReference type="InterPro" id="IPR007568">
    <property type="entry name" value="RTA1"/>
</dbReference>
<evidence type="ECO:0000256" key="5">
    <source>
        <dbReference type="SAM" id="MobiDB-lite"/>
    </source>
</evidence>
<evidence type="ECO:0000256" key="2">
    <source>
        <dbReference type="ARBA" id="ARBA00022692"/>
    </source>
</evidence>
<dbReference type="AlphaFoldDB" id="A0AAD9YUZ7"/>
<keyword evidence="8" id="KW-1185">Reference proteome</keyword>
<evidence type="ECO:0000256" key="3">
    <source>
        <dbReference type="ARBA" id="ARBA00022989"/>
    </source>
</evidence>
<evidence type="ECO:0000256" key="1">
    <source>
        <dbReference type="ARBA" id="ARBA00004141"/>
    </source>
</evidence>
<dbReference type="PANTHER" id="PTHR31465:SF7">
    <property type="entry name" value="SPHINGOID LONG-CHAIN BASE TRANSPORTER RSB1"/>
    <property type="match status" value="1"/>
</dbReference>
<evidence type="ECO:0000256" key="6">
    <source>
        <dbReference type="SAM" id="Phobius"/>
    </source>
</evidence>
<feature type="transmembrane region" description="Helical" evidence="6">
    <location>
        <begin position="27"/>
        <end position="49"/>
    </location>
</feature>
<feature type="transmembrane region" description="Helical" evidence="6">
    <location>
        <begin position="56"/>
        <end position="76"/>
    </location>
</feature>
<comment type="caution">
    <text evidence="7">The sequence shown here is derived from an EMBL/GenBank/DDBJ whole genome shotgun (WGS) entry which is preliminary data.</text>
</comment>
<evidence type="ECO:0000313" key="8">
    <source>
        <dbReference type="Proteomes" id="UP001281614"/>
    </source>
</evidence>
<gene>
    <name evidence="7" type="ORF">CKAH01_00469</name>
</gene>
<feature type="transmembrane region" description="Helical" evidence="6">
    <location>
        <begin position="229"/>
        <end position="248"/>
    </location>
</feature>
<name>A0AAD9YUZ7_COLKA</name>
<dbReference type="PANTHER" id="PTHR31465">
    <property type="entry name" value="PROTEIN RTA1-RELATED"/>
    <property type="match status" value="1"/>
</dbReference>
<feature type="transmembrane region" description="Helical" evidence="6">
    <location>
        <begin position="168"/>
        <end position="191"/>
    </location>
</feature>